<keyword evidence="2" id="KW-1133">Transmembrane helix</keyword>
<feature type="region of interest" description="Disordered" evidence="1">
    <location>
        <begin position="164"/>
        <end position="183"/>
    </location>
</feature>
<comment type="caution">
    <text evidence="3">The sequence shown here is derived from an EMBL/GenBank/DDBJ whole genome shotgun (WGS) entry which is preliminary data.</text>
</comment>
<protein>
    <submittedName>
        <fullName evidence="3">Uncharacterized protein</fullName>
    </submittedName>
</protein>
<name>A0A7Y0TZF2_9ACTO</name>
<feature type="compositionally biased region" description="Low complexity" evidence="1">
    <location>
        <begin position="13"/>
        <end position="28"/>
    </location>
</feature>
<keyword evidence="2" id="KW-0472">Membrane</keyword>
<dbReference type="EMBL" id="JABCUR010000001">
    <property type="protein sequence ID" value="NMW64135.1"/>
    <property type="molecule type" value="Genomic_DNA"/>
</dbReference>
<dbReference type="AlphaFoldDB" id="A0A7Y0TZF2"/>
<evidence type="ECO:0000256" key="2">
    <source>
        <dbReference type="SAM" id="Phobius"/>
    </source>
</evidence>
<organism evidence="3 4">
    <name type="scientific">Mobiluncus mulieris</name>
    <dbReference type="NCBI Taxonomy" id="2052"/>
    <lineage>
        <taxon>Bacteria</taxon>
        <taxon>Bacillati</taxon>
        <taxon>Actinomycetota</taxon>
        <taxon>Actinomycetes</taxon>
        <taxon>Actinomycetales</taxon>
        <taxon>Actinomycetaceae</taxon>
        <taxon>Mobiluncus</taxon>
    </lineage>
</organism>
<evidence type="ECO:0000256" key="1">
    <source>
        <dbReference type="SAM" id="MobiDB-lite"/>
    </source>
</evidence>
<evidence type="ECO:0000313" key="3">
    <source>
        <dbReference type="EMBL" id="NMW64135.1"/>
    </source>
</evidence>
<feature type="region of interest" description="Disordered" evidence="1">
    <location>
        <begin position="1"/>
        <end position="30"/>
    </location>
</feature>
<feature type="compositionally biased region" description="Pro residues" evidence="1">
    <location>
        <begin position="1"/>
        <end position="12"/>
    </location>
</feature>
<dbReference type="RefSeq" id="WP_169771388.1">
    <property type="nucleotide sequence ID" value="NZ_JABCUR010000001.1"/>
</dbReference>
<proteinExistence type="predicted"/>
<accession>A0A7Y0TZF2</accession>
<reference evidence="3 4" key="1">
    <citation type="submission" date="2020-04" db="EMBL/GenBank/DDBJ databases">
        <title>Antimicrobial susceptibility and clonality of vaginal-derived multi-drug resistant Mobiluncus isolates in China.</title>
        <authorList>
            <person name="Zhang X."/>
        </authorList>
    </citation>
    <scope>NUCLEOTIDE SEQUENCE [LARGE SCALE GENOMIC DNA]</scope>
    <source>
        <strain evidence="3 4">13</strain>
    </source>
</reference>
<feature type="transmembrane region" description="Helical" evidence="2">
    <location>
        <begin position="35"/>
        <end position="57"/>
    </location>
</feature>
<dbReference type="Proteomes" id="UP000578252">
    <property type="component" value="Unassembled WGS sequence"/>
</dbReference>
<evidence type="ECO:0000313" key="4">
    <source>
        <dbReference type="Proteomes" id="UP000578252"/>
    </source>
</evidence>
<gene>
    <name evidence="3" type="ORF">HHJ78_00915</name>
</gene>
<keyword evidence="2" id="KW-0812">Transmembrane</keyword>
<sequence length="233" mass="24232">MSETPLPAPQTQPPQTTAPGAPGDPANPSQAESRFTIISVVQGIIAVFVVAMLVWMWPRPATTNAKHSLDLSTDPNMAIVPEAEPAPIPIAGVTSVSGIKDGWDHPELAGLAADGKPETSWRTASMRDATLVGGRGYGLVINLGETPVRVRKVVVTSSAHGGQLELRQPADGQPADSQPAGGTLLGALPLSNTTTFNLDTPVLTKQLVLWSTNLPTAPGGGFRLMISEVQVLG</sequence>